<feature type="non-terminal residue" evidence="1">
    <location>
        <position position="110"/>
    </location>
</feature>
<name>A0AAU9XVG8_9CNID</name>
<evidence type="ECO:0000313" key="2">
    <source>
        <dbReference type="Proteomes" id="UP001159428"/>
    </source>
</evidence>
<proteinExistence type="predicted"/>
<protein>
    <submittedName>
        <fullName evidence="1">Uncharacterized protein</fullName>
    </submittedName>
</protein>
<organism evidence="1 2">
    <name type="scientific">Pocillopora meandrina</name>
    <dbReference type="NCBI Taxonomy" id="46732"/>
    <lineage>
        <taxon>Eukaryota</taxon>
        <taxon>Metazoa</taxon>
        <taxon>Cnidaria</taxon>
        <taxon>Anthozoa</taxon>
        <taxon>Hexacorallia</taxon>
        <taxon>Scleractinia</taxon>
        <taxon>Astrocoeniina</taxon>
        <taxon>Pocilloporidae</taxon>
        <taxon>Pocillopora</taxon>
    </lineage>
</organism>
<gene>
    <name evidence="1" type="ORF">PMEA_00032268</name>
</gene>
<dbReference type="AlphaFoldDB" id="A0AAU9XVG8"/>
<dbReference type="PANTHER" id="PTHR34615">
    <property type="entry name" value="PX DOMAIN-CONTAINING PROTEIN"/>
    <property type="match status" value="1"/>
</dbReference>
<comment type="caution">
    <text evidence="1">The sequence shown here is derived from an EMBL/GenBank/DDBJ whole genome shotgun (WGS) entry which is preliminary data.</text>
</comment>
<reference evidence="1 2" key="1">
    <citation type="submission" date="2022-05" db="EMBL/GenBank/DDBJ databases">
        <authorList>
            <consortium name="Genoscope - CEA"/>
            <person name="William W."/>
        </authorList>
    </citation>
    <scope>NUCLEOTIDE SEQUENCE [LARGE SCALE GENOMIC DNA]</scope>
</reference>
<dbReference type="Proteomes" id="UP001159428">
    <property type="component" value="Unassembled WGS sequence"/>
</dbReference>
<evidence type="ECO:0000313" key="1">
    <source>
        <dbReference type="EMBL" id="CAH3160170.1"/>
    </source>
</evidence>
<keyword evidence="2" id="KW-1185">Reference proteome</keyword>
<sequence>MASGGLSSVRDALLTASFYDIIDDDEFVLLYDAYSSKPIFPYWKFPRFSVDEWSDVECKTELRFAKKHLPELCECLGIPEKITCVQRTVCGGMEGLCILLKRLAYPCRYT</sequence>
<dbReference type="PANTHER" id="PTHR34615:SF1">
    <property type="entry name" value="PX DOMAIN-CONTAINING PROTEIN"/>
    <property type="match status" value="1"/>
</dbReference>
<accession>A0AAU9XVG8</accession>
<dbReference type="EMBL" id="CALNXJ010000074">
    <property type="protein sequence ID" value="CAH3160170.1"/>
    <property type="molecule type" value="Genomic_DNA"/>
</dbReference>